<comment type="caution">
    <text evidence="2">The sequence shown here is derived from an EMBL/GenBank/DDBJ whole genome shotgun (WGS) entry which is preliminary data.</text>
</comment>
<organism evidence="2 3">
    <name type="scientific">Methylobacterium frigidaeris</name>
    <dbReference type="NCBI Taxonomy" id="2038277"/>
    <lineage>
        <taxon>Bacteria</taxon>
        <taxon>Pseudomonadati</taxon>
        <taxon>Pseudomonadota</taxon>
        <taxon>Alphaproteobacteria</taxon>
        <taxon>Hyphomicrobiales</taxon>
        <taxon>Methylobacteriaceae</taxon>
        <taxon>Methylobacterium</taxon>
    </lineage>
</organism>
<dbReference type="EMBL" id="BPQJ01000013">
    <property type="protein sequence ID" value="GJD62862.1"/>
    <property type="molecule type" value="Genomic_DNA"/>
</dbReference>
<proteinExistence type="predicted"/>
<feature type="region of interest" description="Disordered" evidence="1">
    <location>
        <begin position="522"/>
        <end position="561"/>
    </location>
</feature>
<name>A0AA37HBB9_9HYPH</name>
<evidence type="ECO:0000256" key="1">
    <source>
        <dbReference type="SAM" id="MobiDB-lite"/>
    </source>
</evidence>
<feature type="region of interest" description="Disordered" evidence="1">
    <location>
        <begin position="187"/>
        <end position="206"/>
    </location>
</feature>
<sequence length="561" mass="56522">MAGLLGGAGEGGSRLLGVLADMAGGRLRSGAEPVGQGGGAGVEIGPDLVRGAAQALAGVGGAGLEAALQGIGREGQCGLRLLRAPVEALGEVAAPDLEGGGQPIEGLADPALGLPRALGHQGGDALSGLVQAALQAAAMADQHLLDAPDRLLETGGKVGPAHAEGLGGVLDQGREIVAHPRGAVAEGGDDAVAGAGEPGLGRRRPGLDRRRDAVAGLLDLLAQRDAAVRDMGRDGASGGGEALGDGRACLGEPLGEVAAAGEEALLQPLRRALEGVADLGALAVEGLDHLGAGLRQGAGDGAGILGERAGEEAAGALERLRDLDRPALERAAQRVADGAEIGLHPLAGGDEALHQVVAAARHRLDHPVAGGCQGGRNRLAAIADRRRDRLAAGAERGGDPLAGTVDGRDDALGGGVELLGQVLVRALDRAAHPLGIGDDRLALRHQLLDEGADADLVVRIGALQGRDLAAHQGLELAGAGERPLDAVADRRDLAADRLRHGQDRVGGEPLGLGEPDRHLADRASDVTHLLGAHRQHGGDEEQHNRGEHRRRADRTLEAAEP</sequence>
<feature type="compositionally biased region" description="Basic and acidic residues" evidence="1">
    <location>
        <begin position="536"/>
        <end position="545"/>
    </location>
</feature>
<dbReference type="AlphaFoldDB" id="A0AA37HBB9"/>
<dbReference type="Proteomes" id="UP001055286">
    <property type="component" value="Unassembled WGS sequence"/>
</dbReference>
<protein>
    <submittedName>
        <fullName evidence="2">Uncharacterized protein</fullName>
    </submittedName>
</protein>
<evidence type="ECO:0000313" key="3">
    <source>
        <dbReference type="Proteomes" id="UP001055286"/>
    </source>
</evidence>
<evidence type="ECO:0000313" key="2">
    <source>
        <dbReference type="EMBL" id="GJD62862.1"/>
    </source>
</evidence>
<accession>A0AA37HBB9</accession>
<reference evidence="2" key="2">
    <citation type="submission" date="2021-08" db="EMBL/GenBank/DDBJ databases">
        <authorList>
            <person name="Tani A."/>
            <person name="Ola A."/>
            <person name="Ogura Y."/>
            <person name="Katsura K."/>
            <person name="Hayashi T."/>
        </authorList>
    </citation>
    <scope>NUCLEOTIDE SEQUENCE</scope>
    <source>
        <strain evidence="2">JCM 32048</strain>
    </source>
</reference>
<gene>
    <name evidence="2" type="ORF">MPEAHAMD_3021</name>
</gene>
<keyword evidence="3" id="KW-1185">Reference proteome</keyword>
<reference evidence="2" key="1">
    <citation type="journal article" date="2016" name="Front. Microbiol.">
        <title>Genome Sequence of the Piezophilic, Mesophilic Sulfate-Reducing Bacterium Desulfovibrio indicus J2T.</title>
        <authorList>
            <person name="Cao J."/>
            <person name="Maignien L."/>
            <person name="Shao Z."/>
            <person name="Alain K."/>
            <person name="Jebbar M."/>
        </authorList>
    </citation>
    <scope>NUCLEOTIDE SEQUENCE</scope>
    <source>
        <strain evidence="2">JCM 32048</strain>
    </source>
</reference>